<dbReference type="EMBL" id="MCFG01000616">
    <property type="protein sequence ID" value="ORX63552.1"/>
    <property type="molecule type" value="Genomic_DNA"/>
</dbReference>
<organism evidence="1 2">
    <name type="scientific">Anaeromyces robustus</name>
    <dbReference type="NCBI Taxonomy" id="1754192"/>
    <lineage>
        <taxon>Eukaryota</taxon>
        <taxon>Fungi</taxon>
        <taxon>Fungi incertae sedis</taxon>
        <taxon>Chytridiomycota</taxon>
        <taxon>Chytridiomycota incertae sedis</taxon>
        <taxon>Neocallimastigomycetes</taxon>
        <taxon>Neocallimastigales</taxon>
        <taxon>Neocallimastigaceae</taxon>
        <taxon>Anaeromyces</taxon>
    </lineage>
</organism>
<dbReference type="AlphaFoldDB" id="A0A1Y1VQH4"/>
<gene>
    <name evidence="1" type="ORF">BCR32DRAFT_251524</name>
</gene>
<evidence type="ECO:0000313" key="1">
    <source>
        <dbReference type="EMBL" id="ORX63552.1"/>
    </source>
</evidence>
<reference evidence="1 2" key="2">
    <citation type="submission" date="2016-08" db="EMBL/GenBank/DDBJ databases">
        <title>Pervasive Adenine N6-methylation of Active Genes in Fungi.</title>
        <authorList>
            <consortium name="DOE Joint Genome Institute"/>
            <person name="Mondo S.J."/>
            <person name="Dannebaum R.O."/>
            <person name="Kuo R.C."/>
            <person name="Labutti K."/>
            <person name="Haridas S."/>
            <person name="Kuo A."/>
            <person name="Salamov A."/>
            <person name="Ahrendt S.R."/>
            <person name="Lipzen A."/>
            <person name="Sullivan W."/>
            <person name="Andreopoulos W.B."/>
            <person name="Clum A."/>
            <person name="Lindquist E."/>
            <person name="Daum C."/>
            <person name="Ramamoorthy G.K."/>
            <person name="Gryganskyi A."/>
            <person name="Culley D."/>
            <person name="Magnuson J.K."/>
            <person name="James T.Y."/>
            <person name="O'Malley M.A."/>
            <person name="Stajich J.E."/>
            <person name="Spatafora J.W."/>
            <person name="Visel A."/>
            <person name="Grigoriev I.V."/>
        </authorList>
    </citation>
    <scope>NUCLEOTIDE SEQUENCE [LARGE SCALE GENOMIC DNA]</scope>
    <source>
        <strain evidence="1 2">S4</strain>
    </source>
</reference>
<accession>A0A1Y1VQH4</accession>
<name>A0A1Y1VQH4_9FUNG</name>
<sequence>LKIVWIYNPNLKKCIYSDAFYNNKPTIRDYMNSDEAKWSISVLGNEFYRSLYSGLCLFVTDINSIVIREYDSNSLIINDTYNGKSIVSLLNDNKFLVLTNNIVKLDKNYIY</sequence>
<evidence type="ECO:0000313" key="2">
    <source>
        <dbReference type="Proteomes" id="UP000193944"/>
    </source>
</evidence>
<feature type="non-terminal residue" evidence="1">
    <location>
        <position position="1"/>
    </location>
</feature>
<comment type="caution">
    <text evidence="1">The sequence shown here is derived from an EMBL/GenBank/DDBJ whole genome shotgun (WGS) entry which is preliminary data.</text>
</comment>
<dbReference type="Proteomes" id="UP000193944">
    <property type="component" value="Unassembled WGS sequence"/>
</dbReference>
<proteinExistence type="predicted"/>
<protein>
    <submittedName>
        <fullName evidence="1">Uncharacterized protein</fullName>
    </submittedName>
</protein>
<reference evidence="1 2" key="1">
    <citation type="submission" date="2016-08" db="EMBL/GenBank/DDBJ databases">
        <title>A Parts List for Fungal Cellulosomes Revealed by Comparative Genomics.</title>
        <authorList>
            <consortium name="DOE Joint Genome Institute"/>
            <person name="Haitjema C.H."/>
            <person name="Gilmore S.P."/>
            <person name="Henske J.K."/>
            <person name="Solomon K.V."/>
            <person name="De Groot R."/>
            <person name="Kuo A."/>
            <person name="Mondo S.J."/>
            <person name="Salamov A.A."/>
            <person name="Labutti K."/>
            <person name="Zhao Z."/>
            <person name="Chiniquy J."/>
            <person name="Barry K."/>
            <person name="Brewer H.M."/>
            <person name="Purvine S.O."/>
            <person name="Wright A.T."/>
            <person name="Boxma B."/>
            <person name="Van Alen T."/>
            <person name="Hackstein J.H."/>
            <person name="Baker S.E."/>
            <person name="Grigoriev I.V."/>
            <person name="O'Malley M.A."/>
        </authorList>
    </citation>
    <scope>NUCLEOTIDE SEQUENCE [LARGE SCALE GENOMIC DNA]</scope>
    <source>
        <strain evidence="1 2">S4</strain>
    </source>
</reference>
<keyword evidence="2" id="KW-1185">Reference proteome</keyword>